<evidence type="ECO:0000256" key="5">
    <source>
        <dbReference type="ARBA" id="ARBA00023136"/>
    </source>
</evidence>
<evidence type="ECO:0000256" key="2">
    <source>
        <dbReference type="ARBA" id="ARBA00008974"/>
    </source>
</evidence>
<dbReference type="EMBL" id="JNVC02000003">
    <property type="protein sequence ID" value="KEZ53133.1"/>
    <property type="molecule type" value="Genomic_DNA"/>
</dbReference>
<dbReference type="Gene3D" id="1.10.4160.10">
    <property type="entry name" value="Hydantoin permease"/>
    <property type="match status" value="1"/>
</dbReference>
<dbReference type="OrthoDB" id="2446947at2"/>
<dbReference type="Proteomes" id="UP000028549">
    <property type="component" value="Unassembled WGS sequence"/>
</dbReference>
<comment type="caution">
    <text evidence="7">The sequence shown here is derived from an EMBL/GenBank/DDBJ whole genome shotgun (WGS) entry which is preliminary data.</text>
</comment>
<evidence type="ECO:0000256" key="6">
    <source>
        <dbReference type="SAM" id="Phobius"/>
    </source>
</evidence>
<dbReference type="InterPro" id="IPR030191">
    <property type="entry name" value="CodB"/>
</dbReference>
<dbReference type="RefSeq" id="WP_029565817.1">
    <property type="nucleotide sequence ID" value="NZ_JNVC02000003.1"/>
</dbReference>
<dbReference type="PANTHER" id="PTHR30569:SF0">
    <property type="entry name" value="CYTOSINE PERMEASE"/>
    <property type="match status" value="1"/>
</dbReference>
<protein>
    <submittedName>
        <fullName evidence="7">Cytosine permease</fullName>
    </submittedName>
</protein>
<accession>A0A084H0M1</accession>
<keyword evidence="3 6" id="KW-0812">Transmembrane</keyword>
<dbReference type="Pfam" id="PF02133">
    <property type="entry name" value="Transp_cyt_pur"/>
    <property type="match status" value="1"/>
</dbReference>
<feature type="transmembrane region" description="Helical" evidence="6">
    <location>
        <begin position="30"/>
        <end position="52"/>
    </location>
</feature>
<organism evidence="7 8">
    <name type="scientific">Metabacillus indicus</name>
    <name type="common">Bacillus indicus</name>
    <dbReference type="NCBI Taxonomy" id="246786"/>
    <lineage>
        <taxon>Bacteria</taxon>
        <taxon>Bacillati</taxon>
        <taxon>Bacillota</taxon>
        <taxon>Bacilli</taxon>
        <taxon>Bacillales</taxon>
        <taxon>Bacillaceae</taxon>
        <taxon>Metabacillus</taxon>
    </lineage>
</organism>
<feature type="transmembrane region" description="Helical" evidence="6">
    <location>
        <begin position="384"/>
        <end position="402"/>
    </location>
</feature>
<keyword evidence="5 6" id="KW-0472">Membrane</keyword>
<feature type="transmembrane region" description="Helical" evidence="6">
    <location>
        <begin position="58"/>
        <end position="81"/>
    </location>
</feature>
<proteinExistence type="inferred from homology"/>
<comment type="similarity">
    <text evidence="2">Belongs to the purine-cytosine permease (2.A.39) family.</text>
</comment>
<name>A0A084H0M1_METID</name>
<feature type="transmembrane region" description="Helical" evidence="6">
    <location>
        <begin position="116"/>
        <end position="138"/>
    </location>
</feature>
<keyword evidence="8" id="KW-1185">Reference proteome</keyword>
<sequence length="431" mass="46225">MSQPAVQSKMERFGLEAVPKELRSTSWFDYFLIQLSFSVNAGNFLLPALAVIEGGLSVMQAAVSTVIGAAFAFLFVSLLSLPGSVHGIPAQYAMRSYIGVSGARFFSSPVRTLTSLYWFCVQTIGGTFMIIEICRRYFSFSPHFALTAVLLGIFMAAVAAAGFDAVKRMTKYFLPFLLAGQAVMVYLYFTADPALLSSPSVPEYSSSSLPAMAFYASLVFVQYISGVSASADMARYAKSPKQGFFGLYAGNLFGFILTALFGAYSAAHFGELNPFISASALTDSVTLVSVILICSILSMFSINLNNAYTGAFSLLNIFPSLGRLKSAVVFGTAAVACSTMPSLVTEASSFISWMGSAIVPLSAVIIAEFTYVQLEGRELHVRKLNGKGAAAILCGIAFYWIIPESLSPGFVSFIFTLVLYAALLKGQKKSS</sequence>
<evidence type="ECO:0000313" key="7">
    <source>
        <dbReference type="EMBL" id="KEZ53133.1"/>
    </source>
</evidence>
<dbReference type="GO" id="GO:0005886">
    <property type="term" value="C:plasma membrane"/>
    <property type="evidence" value="ECO:0007669"/>
    <property type="project" value="TreeGrafter"/>
</dbReference>
<keyword evidence="4 6" id="KW-1133">Transmembrane helix</keyword>
<feature type="transmembrane region" description="Helical" evidence="6">
    <location>
        <begin position="284"/>
        <end position="304"/>
    </location>
</feature>
<evidence type="ECO:0000313" key="8">
    <source>
        <dbReference type="Proteomes" id="UP000028549"/>
    </source>
</evidence>
<dbReference type="STRING" id="246786.GS18_0207465"/>
<evidence type="ECO:0000256" key="3">
    <source>
        <dbReference type="ARBA" id="ARBA00022692"/>
    </source>
</evidence>
<feature type="transmembrane region" description="Helical" evidence="6">
    <location>
        <begin position="144"/>
        <end position="165"/>
    </location>
</feature>
<dbReference type="PANTHER" id="PTHR30569">
    <property type="entry name" value="CYTOSINE TRANSPORTER CODB"/>
    <property type="match status" value="1"/>
</dbReference>
<comment type="subcellular location">
    <subcellularLocation>
        <location evidence="1">Membrane</location>
        <topology evidence="1">Multi-pass membrane protein</topology>
    </subcellularLocation>
</comment>
<evidence type="ECO:0000256" key="4">
    <source>
        <dbReference type="ARBA" id="ARBA00022989"/>
    </source>
</evidence>
<feature type="transmembrane region" description="Helical" evidence="6">
    <location>
        <begin position="324"/>
        <end position="344"/>
    </location>
</feature>
<evidence type="ECO:0000256" key="1">
    <source>
        <dbReference type="ARBA" id="ARBA00004141"/>
    </source>
</evidence>
<feature type="transmembrane region" description="Helical" evidence="6">
    <location>
        <begin position="350"/>
        <end position="372"/>
    </location>
</feature>
<gene>
    <name evidence="7" type="ORF">GS18_0207465</name>
</gene>
<dbReference type="GO" id="GO:0015209">
    <property type="term" value="F:cytosine transmembrane transporter activity"/>
    <property type="evidence" value="ECO:0007669"/>
    <property type="project" value="InterPro"/>
</dbReference>
<feature type="transmembrane region" description="Helical" evidence="6">
    <location>
        <begin position="243"/>
        <end position="264"/>
    </location>
</feature>
<reference evidence="7 8" key="1">
    <citation type="journal article" date="2005" name="Int. J. Syst. Evol. Microbiol.">
        <title>Bacillus cibi sp. nov., isolated from jeotgal, a traditional Korean fermented seafood.</title>
        <authorList>
            <person name="Yoon J.H."/>
            <person name="Lee C.H."/>
            <person name="Oh T.K."/>
        </authorList>
    </citation>
    <scope>NUCLEOTIDE SEQUENCE [LARGE SCALE GENOMIC DNA]</scope>
    <source>
        <strain evidence="7 8">DSM 16189</strain>
    </source>
</reference>
<dbReference type="AlphaFoldDB" id="A0A084H0M1"/>
<feature type="transmembrane region" description="Helical" evidence="6">
    <location>
        <begin position="209"/>
        <end position="231"/>
    </location>
</feature>
<feature type="transmembrane region" description="Helical" evidence="6">
    <location>
        <begin position="172"/>
        <end position="189"/>
    </location>
</feature>
<feature type="transmembrane region" description="Helical" evidence="6">
    <location>
        <begin position="408"/>
        <end position="424"/>
    </location>
</feature>
<dbReference type="InterPro" id="IPR001248">
    <property type="entry name" value="Pur-cyt_permease"/>
</dbReference>